<name>A0A9Q0KL91_9MAGN</name>
<dbReference type="GO" id="GO:0035251">
    <property type="term" value="F:UDP-glucosyltransferase activity"/>
    <property type="evidence" value="ECO:0007669"/>
    <property type="project" value="InterPro"/>
</dbReference>
<dbReference type="SUPFAM" id="SSF53756">
    <property type="entry name" value="UDP-Glycosyltransferase/glycogen phosphorylase"/>
    <property type="match status" value="1"/>
</dbReference>
<keyword evidence="2" id="KW-0328">Glycosyltransferase</keyword>
<evidence type="ECO:0000313" key="5">
    <source>
        <dbReference type="EMBL" id="KAJ4972682.1"/>
    </source>
</evidence>
<dbReference type="OrthoDB" id="5835829at2759"/>
<dbReference type="PANTHER" id="PTHR48048">
    <property type="entry name" value="GLYCOSYLTRANSFERASE"/>
    <property type="match status" value="1"/>
</dbReference>
<evidence type="ECO:0000256" key="2">
    <source>
        <dbReference type="ARBA" id="ARBA00022676"/>
    </source>
</evidence>
<dbReference type="InterPro" id="IPR050481">
    <property type="entry name" value="UDP-glycosyltransf_plant"/>
</dbReference>
<accession>A0A9Q0KL91</accession>
<evidence type="ECO:0000256" key="1">
    <source>
        <dbReference type="ARBA" id="ARBA00009995"/>
    </source>
</evidence>
<keyword evidence="4" id="KW-0812">Transmembrane</keyword>
<dbReference type="Proteomes" id="UP001141806">
    <property type="component" value="Unassembled WGS sequence"/>
</dbReference>
<keyword evidence="4" id="KW-0472">Membrane</keyword>
<keyword evidence="4" id="KW-1133">Transmembrane helix</keyword>
<keyword evidence="6" id="KW-1185">Reference proteome</keyword>
<reference evidence="5" key="1">
    <citation type="journal article" date="2023" name="Plant J.">
        <title>The genome of the king protea, Protea cynaroides.</title>
        <authorList>
            <person name="Chang J."/>
            <person name="Duong T.A."/>
            <person name="Schoeman C."/>
            <person name="Ma X."/>
            <person name="Roodt D."/>
            <person name="Barker N."/>
            <person name="Li Z."/>
            <person name="Van de Peer Y."/>
            <person name="Mizrachi E."/>
        </authorList>
    </citation>
    <scope>NUCLEOTIDE SEQUENCE</scope>
    <source>
        <tissue evidence="5">Young leaves</tissue>
    </source>
</reference>
<gene>
    <name evidence="5" type="ORF">NE237_005856</name>
</gene>
<organism evidence="5 6">
    <name type="scientific">Protea cynaroides</name>
    <dbReference type="NCBI Taxonomy" id="273540"/>
    <lineage>
        <taxon>Eukaryota</taxon>
        <taxon>Viridiplantae</taxon>
        <taxon>Streptophyta</taxon>
        <taxon>Embryophyta</taxon>
        <taxon>Tracheophyta</taxon>
        <taxon>Spermatophyta</taxon>
        <taxon>Magnoliopsida</taxon>
        <taxon>Proteales</taxon>
        <taxon>Proteaceae</taxon>
        <taxon>Protea</taxon>
    </lineage>
</organism>
<dbReference type="CDD" id="cd03784">
    <property type="entry name" value="GT1_Gtf-like"/>
    <property type="match status" value="1"/>
</dbReference>
<evidence type="ECO:0000313" key="6">
    <source>
        <dbReference type="Proteomes" id="UP001141806"/>
    </source>
</evidence>
<evidence type="ECO:0000256" key="4">
    <source>
        <dbReference type="SAM" id="Phobius"/>
    </source>
</evidence>
<dbReference type="PANTHER" id="PTHR48048:SF30">
    <property type="entry name" value="GLYCOSYLTRANSFERASE"/>
    <property type="match status" value="1"/>
</dbReference>
<feature type="transmembrane region" description="Helical" evidence="4">
    <location>
        <begin position="131"/>
        <end position="149"/>
    </location>
</feature>
<protein>
    <submittedName>
        <fullName evidence="5">Uncharacterized protein</fullName>
    </submittedName>
</protein>
<dbReference type="EMBL" id="JAMYWD010000004">
    <property type="protein sequence ID" value="KAJ4972682.1"/>
    <property type="molecule type" value="Genomic_DNA"/>
</dbReference>
<comment type="similarity">
    <text evidence="1">Belongs to the UDP-glycosyltransferase family.</text>
</comment>
<proteinExistence type="inferred from homology"/>
<keyword evidence="3" id="KW-0808">Transferase</keyword>
<dbReference type="FunFam" id="3.40.50.2000:FF:000095">
    <property type="entry name" value="Glycosyltransferase"/>
    <property type="match status" value="1"/>
</dbReference>
<dbReference type="AlphaFoldDB" id="A0A9Q0KL91"/>
<dbReference type="InterPro" id="IPR002213">
    <property type="entry name" value="UDP_glucos_trans"/>
</dbReference>
<sequence length="413" mass="45852">MKDSIVLYSSPGIGHLICMVEFGRLLLHHYPSFTINILIITPPSSHTIPYIHRISTSTPSIIFINLPTISLPPSSTNHESGLPFDLIRLNNPNVHHALNTISLTSTIRALVIDFFCSPALDIASSLNISTYYFLPSGVAGLVVLLYFPIIHNTTTKSFKDLNTHLHFPGVPPIPPCDMPQAMLDRTSSTYKFFLDMATHMQKSKGIIVNTFETLEPTAIKAISDGICPSPPVYTIGPLIADNDQTGGDNDATKCLMWLDSQPSCSVIFLCFGSFGLFSPAQLKEIAVGLEKSGHRFLWVVRSPPPQDPDFDVLLPERFMERTKDRAWPLYAEQRMNRVFLMEMKLAIPMDEGKDGFVSAAEVEKRVRQMMDSEEGKALRDRVMVMRDAAKAAMSDGGSSCVALAELTESWMRD</sequence>
<comment type="caution">
    <text evidence="5">The sequence shown here is derived from an EMBL/GenBank/DDBJ whole genome shotgun (WGS) entry which is preliminary data.</text>
</comment>
<evidence type="ECO:0000256" key="3">
    <source>
        <dbReference type="ARBA" id="ARBA00022679"/>
    </source>
</evidence>
<dbReference type="Gene3D" id="3.40.50.2000">
    <property type="entry name" value="Glycogen Phosphorylase B"/>
    <property type="match status" value="4"/>
</dbReference>